<accession>A0A2V3IUH5</accession>
<dbReference type="CDD" id="cd05379">
    <property type="entry name" value="CAP_bacterial"/>
    <property type="match status" value="1"/>
</dbReference>
<dbReference type="Gene3D" id="3.40.33.10">
    <property type="entry name" value="CAP"/>
    <property type="match status" value="1"/>
</dbReference>
<feature type="domain" description="SCP" evidence="1">
    <location>
        <begin position="47"/>
        <end position="163"/>
    </location>
</feature>
<dbReference type="Pfam" id="PF00188">
    <property type="entry name" value="CAP"/>
    <property type="match status" value="1"/>
</dbReference>
<reference evidence="2 3" key="1">
    <citation type="journal article" date="2018" name="Mol. Biol. Evol.">
        <title>Analysis of the draft genome of the red seaweed Gracilariopsis chorda provides insights into genome size evolution in Rhodophyta.</title>
        <authorList>
            <person name="Lee J."/>
            <person name="Yang E.C."/>
            <person name="Graf L."/>
            <person name="Yang J.H."/>
            <person name="Qiu H."/>
            <person name="Zel Zion U."/>
            <person name="Chan C.X."/>
            <person name="Stephens T.G."/>
            <person name="Weber A.P.M."/>
            <person name="Boo G.H."/>
            <person name="Boo S.M."/>
            <person name="Kim K.M."/>
            <person name="Shin Y."/>
            <person name="Jung M."/>
            <person name="Lee S.J."/>
            <person name="Yim H.S."/>
            <person name="Lee J.H."/>
            <person name="Bhattacharya D."/>
            <person name="Yoon H.S."/>
        </authorList>
    </citation>
    <scope>NUCLEOTIDE SEQUENCE [LARGE SCALE GENOMIC DNA]</scope>
    <source>
        <strain evidence="2 3">SKKU-2015</strain>
        <tissue evidence="2">Whole body</tissue>
    </source>
</reference>
<dbReference type="PANTHER" id="PTHR31157:SF1">
    <property type="entry name" value="SCP DOMAIN-CONTAINING PROTEIN"/>
    <property type="match status" value="1"/>
</dbReference>
<dbReference type="InterPro" id="IPR014044">
    <property type="entry name" value="CAP_dom"/>
</dbReference>
<proteinExistence type="predicted"/>
<keyword evidence="3" id="KW-1185">Reference proteome</keyword>
<organism evidence="2 3">
    <name type="scientific">Gracilariopsis chorda</name>
    <dbReference type="NCBI Taxonomy" id="448386"/>
    <lineage>
        <taxon>Eukaryota</taxon>
        <taxon>Rhodophyta</taxon>
        <taxon>Florideophyceae</taxon>
        <taxon>Rhodymeniophycidae</taxon>
        <taxon>Gracilariales</taxon>
        <taxon>Gracilariaceae</taxon>
        <taxon>Gracilariopsis</taxon>
    </lineage>
</organism>
<dbReference type="Proteomes" id="UP000247409">
    <property type="component" value="Unassembled WGS sequence"/>
</dbReference>
<comment type="caution">
    <text evidence="2">The sequence shown here is derived from an EMBL/GenBank/DDBJ whole genome shotgun (WGS) entry which is preliminary data.</text>
</comment>
<dbReference type="AlphaFoldDB" id="A0A2V3IUH5"/>
<protein>
    <recommendedName>
        <fullName evidence="1">SCP domain-containing protein</fullName>
    </recommendedName>
</protein>
<name>A0A2V3IUH5_9FLOR</name>
<dbReference type="EMBL" id="NBIV01000052">
    <property type="protein sequence ID" value="PXF45798.1"/>
    <property type="molecule type" value="Genomic_DNA"/>
</dbReference>
<gene>
    <name evidence="2" type="ORF">BWQ96_04410</name>
</gene>
<evidence type="ECO:0000259" key="1">
    <source>
        <dbReference type="Pfam" id="PF00188"/>
    </source>
</evidence>
<evidence type="ECO:0000313" key="2">
    <source>
        <dbReference type="EMBL" id="PXF45798.1"/>
    </source>
</evidence>
<dbReference type="PANTHER" id="PTHR31157">
    <property type="entry name" value="SCP DOMAIN-CONTAINING PROTEIN"/>
    <property type="match status" value="1"/>
</dbReference>
<dbReference type="SUPFAM" id="SSF55797">
    <property type="entry name" value="PR-1-like"/>
    <property type="match status" value="1"/>
</dbReference>
<dbReference type="InterPro" id="IPR035940">
    <property type="entry name" value="CAP_sf"/>
</dbReference>
<evidence type="ECO:0000313" key="3">
    <source>
        <dbReference type="Proteomes" id="UP000247409"/>
    </source>
</evidence>
<sequence>MARRALVRLALRHGPQRHVLVPIYFTVSPPRHRQKLPSFSASQARLLQLTNRLRARHRLGPVRISNGLSKIAEMHSRYQGSRARSSHKGRRGFHLKDRLKEAHFEFRYASENVAAGQPTVDEAFRAWKGSKGHLRNMLSPRVDLMGLGLSTGWDGRLYWTQLFASR</sequence>
<dbReference type="OrthoDB" id="568194at2759"/>